<dbReference type="EMBL" id="FRCS01000010">
    <property type="protein sequence ID" value="SHN44138.1"/>
    <property type="molecule type" value="Genomic_DNA"/>
</dbReference>
<dbReference type="InterPro" id="IPR016181">
    <property type="entry name" value="Acyl_CoA_acyltransferase"/>
</dbReference>
<organism evidence="3 4">
    <name type="scientific">Cryptosporangium aurantiacum</name>
    <dbReference type="NCBI Taxonomy" id="134849"/>
    <lineage>
        <taxon>Bacteria</taxon>
        <taxon>Bacillati</taxon>
        <taxon>Actinomycetota</taxon>
        <taxon>Actinomycetes</taxon>
        <taxon>Cryptosporangiales</taxon>
        <taxon>Cryptosporangiaceae</taxon>
        <taxon>Cryptosporangium</taxon>
    </lineage>
</organism>
<evidence type="ECO:0000256" key="1">
    <source>
        <dbReference type="SAM" id="MobiDB-lite"/>
    </source>
</evidence>
<gene>
    <name evidence="3" type="ORF">SAMN05443668_11078</name>
</gene>
<dbReference type="InterPro" id="IPR000182">
    <property type="entry name" value="GNAT_dom"/>
</dbReference>
<evidence type="ECO:0000313" key="4">
    <source>
        <dbReference type="Proteomes" id="UP000184440"/>
    </source>
</evidence>
<evidence type="ECO:0000259" key="2">
    <source>
        <dbReference type="PROSITE" id="PS51186"/>
    </source>
</evidence>
<keyword evidence="3" id="KW-0808">Transferase</keyword>
<dbReference type="CDD" id="cd04301">
    <property type="entry name" value="NAT_SF"/>
    <property type="match status" value="1"/>
</dbReference>
<dbReference type="GO" id="GO:0016747">
    <property type="term" value="F:acyltransferase activity, transferring groups other than amino-acyl groups"/>
    <property type="evidence" value="ECO:0007669"/>
    <property type="project" value="InterPro"/>
</dbReference>
<dbReference type="AlphaFoldDB" id="A0A1M7RDM1"/>
<dbReference type="SUPFAM" id="SSF55729">
    <property type="entry name" value="Acyl-CoA N-acyltransferases (Nat)"/>
    <property type="match status" value="2"/>
</dbReference>
<dbReference type="STRING" id="134849.SAMN05443668_11078"/>
<feature type="region of interest" description="Disordered" evidence="1">
    <location>
        <begin position="204"/>
        <end position="232"/>
    </location>
</feature>
<dbReference type="RefSeq" id="WP_073261138.1">
    <property type="nucleotide sequence ID" value="NZ_FRCS01000010.1"/>
</dbReference>
<reference evidence="3 4" key="1">
    <citation type="submission" date="2016-11" db="EMBL/GenBank/DDBJ databases">
        <authorList>
            <person name="Jaros S."/>
            <person name="Januszkiewicz K."/>
            <person name="Wedrychowicz H."/>
        </authorList>
    </citation>
    <scope>NUCLEOTIDE SEQUENCE [LARGE SCALE GENOMIC DNA]</scope>
    <source>
        <strain evidence="3 4">DSM 46144</strain>
    </source>
</reference>
<dbReference type="Gene3D" id="3.40.630.30">
    <property type="match status" value="1"/>
</dbReference>
<dbReference type="Proteomes" id="UP000184440">
    <property type="component" value="Unassembled WGS sequence"/>
</dbReference>
<dbReference type="PROSITE" id="PS51186">
    <property type="entry name" value="GNAT"/>
    <property type="match status" value="1"/>
</dbReference>
<proteinExistence type="predicted"/>
<sequence length="352" mass="37610">MQTLTVEAVDPRDDAAFRRWFSVPAVAHPVDQPHLPAQVLSESLADAPPPGDPYDRWHHLIALVGDEGVGAARIELTSDSPNLAYFTLVVRPDQRRRGIGSALLAAVESWALGVGCAVALSETTRPLPVETVPGAAFAEQHGYRAGTVSVLRTLDLPAPDQHLTAADPGPVPGYRVVTWTDRCPEELLEGRAALNAELGEIPIKGGWAGGTGPESSDDPAAGPHRQPEVWDGDRVRAYEDRLISHGRRALCAGAVHEGTGELVAVTVIARHGAGRPHVHQWGTTVARKHRGHRLGMLVKVANLRQLASTWPDARQISSWNGATNASMIAINTALGYRAVGDGTDWGKVLRSS</sequence>
<dbReference type="OrthoDB" id="4119890at2"/>
<protein>
    <submittedName>
        <fullName evidence="3">Acetyltransferase (GNAT) domain-containing protein</fullName>
    </submittedName>
</protein>
<feature type="domain" description="N-acetyltransferase" evidence="2">
    <location>
        <begin position="4"/>
        <end position="170"/>
    </location>
</feature>
<accession>A0A1M7RDM1</accession>
<keyword evidence="4" id="KW-1185">Reference proteome</keyword>
<evidence type="ECO:0000313" key="3">
    <source>
        <dbReference type="EMBL" id="SHN44138.1"/>
    </source>
</evidence>
<dbReference type="Pfam" id="PF00583">
    <property type="entry name" value="Acetyltransf_1"/>
    <property type="match status" value="1"/>
</dbReference>
<name>A0A1M7RDM1_9ACTN</name>